<sequence length="114" mass="12699">MKRSKLDILIISALIAASLFYMLNVSGGEKRLYLIDTKKKEEIKLKDANISLDNGHVIIQVTAEGARFLESDCPNKVCIKQGWVKNCGDTAVCVPKHLALVMECKEQDYDAISQ</sequence>
<organism evidence="1 2">
    <name type="scientific">Seleniivibrio woodruffii</name>
    <dbReference type="NCBI Taxonomy" id="1078050"/>
    <lineage>
        <taxon>Bacteria</taxon>
        <taxon>Pseudomonadati</taxon>
        <taxon>Deferribacterota</taxon>
        <taxon>Deferribacteres</taxon>
        <taxon>Deferribacterales</taxon>
        <taxon>Geovibrionaceae</taxon>
        <taxon>Seleniivibrio</taxon>
    </lineage>
</organism>
<dbReference type="AlphaFoldDB" id="A0A4R1KAJ8"/>
<protein>
    <submittedName>
        <fullName evidence="1">Uncharacterized protein</fullName>
    </submittedName>
</protein>
<evidence type="ECO:0000313" key="1">
    <source>
        <dbReference type="EMBL" id="TCK60933.1"/>
    </source>
</evidence>
<dbReference type="Proteomes" id="UP000294614">
    <property type="component" value="Unassembled WGS sequence"/>
</dbReference>
<gene>
    <name evidence="1" type="ORF">C8D98_1814</name>
</gene>
<dbReference type="InterPro" id="IPR038690">
    <property type="entry name" value="NusG_2_sf"/>
</dbReference>
<dbReference type="RefSeq" id="WP_132873790.1">
    <property type="nucleotide sequence ID" value="NZ_JBLJBI010000081.1"/>
</dbReference>
<dbReference type="Gene3D" id="2.60.320.10">
    <property type="entry name" value="N-utilization substance G protein NusG, insert domain"/>
    <property type="match status" value="1"/>
</dbReference>
<name>A0A4R1KAJ8_9BACT</name>
<dbReference type="EMBL" id="SMGG01000004">
    <property type="protein sequence ID" value="TCK60933.1"/>
    <property type="molecule type" value="Genomic_DNA"/>
</dbReference>
<keyword evidence="2" id="KW-1185">Reference proteome</keyword>
<dbReference type="Pfam" id="PF07009">
    <property type="entry name" value="NusG_II"/>
    <property type="match status" value="1"/>
</dbReference>
<reference evidence="1 2" key="1">
    <citation type="submission" date="2019-03" db="EMBL/GenBank/DDBJ databases">
        <title>Genomic Encyclopedia of Type Strains, Phase IV (KMG-IV): sequencing the most valuable type-strain genomes for metagenomic binning, comparative biology and taxonomic classification.</title>
        <authorList>
            <person name="Goeker M."/>
        </authorList>
    </citation>
    <scope>NUCLEOTIDE SEQUENCE [LARGE SCALE GENOMIC DNA]</scope>
    <source>
        <strain evidence="1 2">DSM 24984</strain>
    </source>
</reference>
<accession>A0A4R1KAJ8</accession>
<evidence type="ECO:0000313" key="2">
    <source>
        <dbReference type="Proteomes" id="UP000294614"/>
    </source>
</evidence>
<comment type="caution">
    <text evidence="1">The sequence shown here is derived from an EMBL/GenBank/DDBJ whole genome shotgun (WGS) entry which is preliminary data.</text>
</comment>
<proteinExistence type="predicted"/>
<dbReference type="OrthoDB" id="47603at2"/>